<reference evidence="1 2" key="1">
    <citation type="submission" date="2019-06" db="EMBL/GenBank/DDBJ databases">
        <title>Genomic Encyclopedia of Type Strains, Phase IV (KMG-V): Genome sequencing to study the core and pangenomes of soil and plant-associated prokaryotes.</title>
        <authorList>
            <person name="Whitman W."/>
        </authorList>
    </citation>
    <scope>NUCLEOTIDE SEQUENCE [LARGE SCALE GENOMIC DNA]</scope>
    <source>
        <strain evidence="1 2">BR 11865</strain>
    </source>
</reference>
<dbReference type="AlphaFoldDB" id="A0A560G9L4"/>
<gene>
    <name evidence="1" type="ORF">FBZ88_102142</name>
</gene>
<protein>
    <submittedName>
        <fullName evidence="1">Uncharacterized protein</fullName>
    </submittedName>
</protein>
<comment type="caution">
    <text evidence="1">The sequence shown here is derived from an EMBL/GenBank/DDBJ whole genome shotgun (WGS) entry which is preliminary data.</text>
</comment>
<name>A0A560G9L4_9PROT</name>
<accession>A0A560G9L4</accession>
<dbReference type="Proteomes" id="UP000316545">
    <property type="component" value="Unassembled WGS sequence"/>
</dbReference>
<organism evidence="1 2">
    <name type="scientific">Nitrospirillum amazonense</name>
    <dbReference type="NCBI Taxonomy" id="28077"/>
    <lineage>
        <taxon>Bacteria</taxon>
        <taxon>Pseudomonadati</taxon>
        <taxon>Pseudomonadota</taxon>
        <taxon>Alphaproteobacteria</taxon>
        <taxon>Rhodospirillales</taxon>
        <taxon>Azospirillaceae</taxon>
        <taxon>Nitrospirillum</taxon>
    </lineage>
</organism>
<keyword evidence="2" id="KW-1185">Reference proteome</keyword>
<sequence>MVGWADAAAGNRNKATAASANILYAFTDSASRFL</sequence>
<dbReference type="EMBL" id="VITO01000002">
    <property type="protein sequence ID" value="TWB30577.1"/>
    <property type="molecule type" value="Genomic_DNA"/>
</dbReference>
<evidence type="ECO:0000313" key="1">
    <source>
        <dbReference type="EMBL" id="TWB30577.1"/>
    </source>
</evidence>
<proteinExistence type="predicted"/>
<evidence type="ECO:0000313" key="2">
    <source>
        <dbReference type="Proteomes" id="UP000316545"/>
    </source>
</evidence>